<evidence type="ECO:0000313" key="1">
    <source>
        <dbReference type="EMBL" id="TDS10842.1"/>
    </source>
</evidence>
<accession>A0A4R7CW11</accession>
<organism evidence="1 2">
    <name type="scientific">Maribacter caenipelagi</name>
    <dbReference type="NCBI Taxonomy" id="1447781"/>
    <lineage>
        <taxon>Bacteria</taxon>
        <taxon>Pseudomonadati</taxon>
        <taxon>Bacteroidota</taxon>
        <taxon>Flavobacteriia</taxon>
        <taxon>Flavobacteriales</taxon>
        <taxon>Flavobacteriaceae</taxon>
        <taxon>Maribacter</taxon>
    </lineage>
</organism>
<dbReference type="AlphaFoldDB" id="A0A4R7CW11"/>
<keyword evidence="2" id="KW-1185">Reference proteome</keyword>
<dbReference type="Proteomes" id="UP000295274">
    <property type="component" value="Unassembled WGS sequence"/>
</dbReference>
<dbReference type="EMBL" id="SNZW01000020">
    <property type="protein sequence ID" value="TDS10842.1"/>
    <property type="molecule type" value="Genomic_DNA"/>
</dbReference>
<comment type="caution">
    <text evidence="1">The sequence shown here is derived from an EMBL/GenBank/DDBJ whole genome shotgun (WGS) entry which is preliminary data.</text>
</comment>
<protein>
    <submittedName>
        <fullName evidence="1">Uncharacterized protein</fullName>
    </submittedName>
</protein>
<name>A0A4R7CW11_9FLAO</name>
<evidence type="ECO:0000313" key="2">
    <source>
        <dbReference type="Proteomes" id="UP000295274"/>
    </source>
</evidence>
<reference evidence="1 2" key="1">
    <citation type="submission" date="2019-03" db="EMBL/GenBank/DDBJ databases">
        <title>Genomic Encyclopedia of Type Strains, Phase III (KMG-III): the genomes of soil and plant-associated and newly described type strains.</title>
        <authorList>
            <person name="Whitman W."/>
        </authorList>
    </citation>
    <scope>NUCLEOTIDE SEQUENCE [LARGE SCALE GENOMIC DNA]</scope>
    <source>
        <strain evidence="1 2">CECT 8455</strain>
    </source>
</reference>
<gene>
    <name evidence="1" type="ORF">DFQ03_3732</name>
</gene>
<sequence>MDFIDVQRNKILQNYFIVNGYFTVFKIFTMESISASVL</sequence>
<proteinExistence type="predicted"/>